<reference evidence="3" key="1">
    <citation type="journal article" date="2019" name="Int. J. Syst. Evol. Microbiol.">
        <title>The Global Catalogue of Microorganisms (GCM) 10K type strain sequencing project: providing services to taxonomists for standard genome sequencing and annotation.</title>
        <authorList>
            <consortium name="The Broad Institute Genomics Platform"/>
            <consortium name="The Broad Institute Genome Sequencing Center for Infectious Disease"/>
            <person name="Wu L."/>
            <person name="Ma J."/>
        </authorList>
    </citation>
    <scope>NUCLEOTIDE SEQUENCE [LARGE SCALE GENOMIC DNA]</scope>
    <source>
        <strain evidence="3">CGMCC 4.7173</strain>
    </source>
</reference>
<comment type="caution">
    <text evidence="2">The sequence shown here is derived from an EMBL/GenBank/DDBJ whole genome shotgun (WGS) entry which is preliminary data.</text>
</comment>
<proteinExistence type="predicted"/>
<protein>
    <submittedName>
        <fullName evidence="2">Uncharacterized protein</fullName>
    </submittedName>
</protein>
<evidence type="ECO:0000256" key="1">
    <source>
        <dbReference type="SAM" id="MobiDB-lite"/>
    </source>
</evidence>
<sequence>MPPTAPRPAEPGSRPLDPTGPAVDPTAPEPPAADLAHAAARAAAPATIVQLAAALGVT</sequence>
<evidence type="ECO:0000313" key="3">
    <source>
        <dbReference type="Proteomes" id="UP001596207"/>
    </source>
</evidence>
<gene>
    <name evidence="2" type="ORF">ACFPZ4_31365</name>
</gene>
<dbReference type="RefSeq" id="WP_377538775.1">
    <property type="nucleotide sequence ID" value="NZ_JBHSQQ010000435.1"/>
</dbReference>
<keyword evidence="3" id="KW-1185">Reference proteome</keyword>
<dbReference type="EMBL" id="JBHSQQ010000435">
    <property type="protein sequence ID" value="MFC5945946.1"/>
    <property type="molecule type" value="Genomic_DNA"/>
</dbReference>
<feature type="region of interest" description="Disordered" evidence="1">
    <location>
        <begin position="1"/>
        <end position="38"/>
    </location>
</feature>
<evidence type="ECO:0000313" key="2">
    <source>
        <dbReference type="EMBL" id="MFC5945946.1"/>
    </source>
</evidence>
<name>A0ABW1HX49_9ACTN</name>
<accession>A0ABW1HX49</accession>
<organism evidence="2 3">
    <name type="scientific">Micromonospora harpali</name>
    <dbReference type="NCBI Taxonomy" id="1490225"/>
    <lineage>
        <taxon>Bacteria</taxon>
        <taxon>Bacillati</taxon>
        <taxon>Actinomycetota</taxon>
        <taxon>Actinomycetes</taxon>
        <taxon>Micromonosporales</taxon>
        <taxon>Micromonosporaceae</taxon>
        <taxon>Micromonospora</taxon>
    </lineage>
</organism>
<dbReference type="Proteomes" id="UP001596207">
    <property type="component" value="Unassembled WGS sequence"/>
</dbReference>